<keyword evidence="8" id="KW-0472">Membrane</keyword>
<keyword evidence="11" id="KW-1185">Reference proteome</keyword>
<feature type="chain" id="PRO_5025410506" evidence="9">
    <location>
        <begin position="20"/>
        <end position="137"/>
    </location>
</feature>
<evidence type="ECO:0000256" key="6">
    <source>
        <dbReference type="ARBA" id="ARBA00022824"/>
    </source>
</evidence>
<name>A0A699Z9A6_HAELA</name>
<gene>
    <name evidence="10" type="ORF">HaLaN_14943</name>
</gene>
<keyword evidence="7" id="KW-1133">Transmembrane helix</keyword>
<keyword evidence="5 9" id="KW-0732">Signal</keyword>
<feature type="non-terminal residue" evidence="10">
    <location>
        <position position="137"/>
    </location>
</feature>
<evidence type="ECO:0000256" key="8">
    <source>
        <dbReference type="ARBA" id="ARBA00023136"/>
    </source>
</evidence>
<evidence type="ECO:0000256" key="3">
    <source>
        <dbReference type="ARBA" id="ARBA00009561"/>
    </source>
</evidence>
<accession>A0A699Z9A6</accession>
<keyword evidence="6" id="KW-0256">Endoplasmic reticulum</keyword>
<dbReference type="Pfam" id="PF04756">
    <property type="entry name" value="OST3_OST6"/>
    <property type="match status" value="1"/>
</dbReference>
<evidence type="ECO:0000256" key="7">
    <source>
        <dbReference type="ARBA" id="ARBA00022989"/>
    </source>
</evidence>
<evidence type="ECO:0000313" key="11">
    <source>
        <dbReference type="Proteomes" id="UP000485058"/>
    </source>
</evidence>
<reference evidence="10 11" key="1">
    <citation type="submission" date="2020-02" db="EMBL/GenBank/DDBJ databases">
        <title>Draft genome sequence of Haematococcus lacustris strain NIES-144.</title>
        <authorList>
            <person name="Morimoto D."/>
            <person name="Nakagawa S."/>
            <person name="Yoshida T."/>
            <person name="Sawayama S."/>
        </authorList>
    </citation>
    <scope>NUCLEOTIDE SEQUENCE [LARGE SCALE GENOMIC DNA]</scope>
    <source>
        <strain evidence="10 11">NIES-144</strain>
    </source>
</reference>
<comment type="subcellular location">
    <subcellularLocation>
        <location evidence="2">Endoplasmic reticulum membrane</location>
        <topology evidence="2">Multi-pass membrane protein</topology>
    </subcellularLocation>
</comment>
<dbReference type="Proteomes" id="UP000485058">
    <property type="component" value="Unassembled WGS sequence"/>
</dbReference>
<evidence type="ECO:0000256" key="5">
    <source>
        <dbReference type="ARBA" id="ARBA00022729"/>
    </source>
</evidence>
<dbReference type="PANTHER" id="PTHR12692:SF0">
    <property type="entry name" value="GH11935P"/>
    <property type="match status" value="1"/>
</dbReference>
<dbReference type="Gene3D" id="3.40.30.10">
    <property type="entry name" value="Glutaredoxin"/>
    <property type="match status" value="1"/>
</dbReference>
<dbReference type="AlphaFoldDB" id="A0A699Z9A6"/>
<evidence type="ECO:0000256" key="1">
    <source>
        <dbReference type="ARBA" id="ARBA00002791"/>
    </source>
</evidence>
<dbReference type="EMBL" id="BLLF01001259">
    <property type="protein sequence ID" value="GFH18185.1"/>
    <property type="molecule type" value="Genomic_DNA"/>
</dbReference>
<proteinExistence type="inferred from homology"/>
<evidence type="ECO:0000256" key="9">
    <source>
        <dbReference type="SAM" id="SignalP"/>
    </source>
</evidence>
<dbReference type="InterPro" id="IPR021149">
    <property type="entry name" value="OligosaccharylTrfase_OST3/OST6"/>
</dbReference>
<keyword evidence="4" id="KW-0812">Transmembrane</keyword>
<organism evidence="10 11">
    <name type="scientific">Haematococcus lacustris</name>
    <name type="common">Green alga</name>
    <name type="synonym">Haematococcus pluvialis</name>
    <dbReference type="NCBI Taxonomy" id="44745"/>
    <lineage>
        <taxon>Eukaryota</taxon>
        <taxon>Viridiplantae</taxon>
        <taxon>Chlorophyta</taxon>
        <taxon>core chlorophytes</taxon>
        <taxon>Chlorophyceae</taxon>
        <taxon>CS clade</taxon>
        <taxon>Chlamydomonadales</taxon>
        <taxon>Haematococcaceae</taxon>
        <taxon>Haematococcus</taxon>
    </lineage>
</organism>
<protein>
    <submittedName>
        <fullName evidence="10">Uncharacterized protein</fullName>
    </submittedName>
</protein>
<feature type="signal peptide" evidence="9">
    <location>
        <begin position="1"/>
        <end position="19"/>
    </location>
</feature>
<comment type="function">
    <text evidence="1">Subunit of the oligosaccharyl transferase (OST) complex that catalyzes the initial transfer of a defined glycan (Glc(3)Man(9)GlcNAc(2) in eukaryotes) from the lipid carrier dolichol-pyrophosphate to an asparagine residue within an Asn-X-Ser/Thr consensus motif in nascent polypeptide chains, the first step in protein N-glycosylation. N-glycosylation occurs cotranslationally and the complex associates with the Sec61 complex at the channel-forming translocon complex that mediates protein translocation across the endoplasmic reticulum (ER). All subunits are required for a maximal enzyme activity.</text>
</comment>
<dbReference type="GO" id="GO:0018279">
    <property type="term" value="P:protein N-linked glycosylation via asparagine"/>
    <property type="evidence" value="ECO:0007669"/>
    <property type="project" value="TreeGrafter"/>
</dbReference>
<comment type="similarity">
    <text evidence="3">Belongs to the OST3/OST6 family.</text>
</comment>
<evidence type="ECO:0000256" key="4">
    <source>
        <dbReference type="ARBA" id="ARBA00022692"/>
    </source>
</evidence>
<comment type="caution">
    <text evidence="10">The sequence shown here is derived from an EMBL/GenBank/DDBJ whole genome shotgun (WGS) entry which is preliminary data.</text>
</comment>
<dbReference type="GO" id="GO:0008250">
    <property type="term" value="C:oligosaccharyltransferase complex"/>
    <property type="evidence" value="ECO:0007669"/>
    <property type="project" value="TreeGrafter"/>
</dbReference>
<evidence type="ECO:0000256" key="2">
    <source>
        <dbReference type="ARBA" id="ARBA00004477"/>
    </source>
</evidence>
<sequence length="137" mass="14975">MHCGAAALLLLAFSTQCFAAPASKDVLAELRQLRDQSSDGVIHVTDDELKRFAAGKQRGWSLVVFLSANQVADNPQLAMGKLRQEFALVAKAFQQGPAPDTAFFVDMVPYIFVIGPNRKLSLTDMPIPNTEKLLLET</sequence>
<evidence type="ECO:0000313" key="10">
    <source>
        <dbReference type="EMBL" id="GFH18185.1"/>
    </source>
</evidence>
<dbReference type="PANTHER" id="PTHR12692">
    <property type="entry name" value="DOLICHYL-DIPHOSPHOOLIGOSACCHARIDE--PROTEIN GLYCOSYLTRANSFERASE-RELATED"/>
    <property type="match status" value="1"/>
</dbReference>